<feature type="repeat" description="ANK" evidence="3">
    <location>
        <begin position="238"/>
        <end position="270"/>
    </location>
</feature>
<protein>
    <submittedName>
        <fullName evidence="4">Ankyrin repeat domain-containing protein</fullName>
    </submittedName>
</protein>
<dbReference type="PROSITE" id="PS50297">
    <property type="entry name" value="ANK_REP_REGION"/>
    <property type="match status" value="4"/>
</dbReference>
<proteinExistence type="predicted"/>
<keyword evidence="5" id="KW-1185">Reference proteome</keyword>
<dbReference type="PANTHER" id="PTHR24166">
    <property type="entry name" value="ROLLING PEBBLES, ISOFORM B"/>
    <property type="match status" value="1"/>
</dbReference>
<feature type="repeat" description="ANK" evidence="3">
    <location>
        <begin position="205"/>
        <end position="237"/>
    </location>
</feature>
<evidence type="ECO:0000256" key="2">
    <source>
        <dbReference type="ARBA" id="ARBA00023043"/>
    </source>
</evidence>
<gene>
    <name evidence="4" type="ORF">ACFQRL_00075</name>
</gene>
<dbReference type="InterPro" id="IPR002110">
    <property type="entry name" value="Ankyrin_rpt"/>
</dbReference>
<keyword evidence="2 3" id="KW-0040">ANK repeat</keyword>
<dbReference type="SMART" id="SM00248">
    <property type="entry name" value="ANK"/>
    <property type="match status" value="5"/>
</dbReference>
<evidence type="ECO:0000256" key="1">
    <source>
        <dbReference type="ARBA" id="ARBA00022737"/>
    </source>
</evidence>
<dbReference type="Gene3D" id="1.25.40.20">
    <property type="entry name" value="Ankyrin repeat-containing domain"/>
    <property type="match status" value="2"/>
</dbReference>
<sequence length="378" mass="40424">MKWFTAALLWGDGDDDDPYARYRAHLATIEPVLPVGVRTLAYDVELHDARVESVDHVGSSLVIDVITNDDGGTYRRVRLAYSGAEILDPVTGDLAALHLLSDEAEILYDEVDVTDEGNFVHRGWVWPTGQFTVTFTGLTVEIRPATAGEFEALQGPDREPLTEHPLSDKWLDFEPPLIAAAARGDLDEVRSLLQDGDVVDTTTADGASALHLAASRSHLDVCAALITAGATVDLLDVAGETPLFGALRSGEGVVLRYLIDHGADPFGRETDHGMLAIHQAASGPNIDALALLLEHGAAIDAQDEDGYTALMYAAEADTDPAAVSFLLAHGANPHLRTGKDTDPTSRHKLASELAERVGHHDIAAAIRTAEQQTAPSAR</sequence>
<dbReference type="SUPFAM" id="SSF48403">
    <property type="entry name" value="Ankyrin repeat"/>
    <property type="match status" value="1"/>
</dbReference>
<feature type="repeat" description="ANK" evidence="3">
    <location>
        <begin position="272"/>
        <end position="304"/>
    </location>
</feature>
<evidence type="ECO:0000313" key="4">
    <source>
        <dbReference type="EMBL" id="MFC7267344.1"/>
    </source>
</evidence>
<dbReference type="Proteomes" id="UP001596507">
    <property type="component" value="Unassembled WGS sequence"/>
</dbReference>
<comment type="caution">
    <text evidence="4">The sequence shown here is derived from an EMBL/GenBank/DDBJ whole genome shotgun (WGS) entry which is preliminary data.</text>
</comment>
<dbReference type="PRINTS" id="PR01415">
    <property type="entry name" value="ANKYRIN"/>
</dbReference>
<evidence type="ECO:0000313" key="5">
    <source>
        <dbReference type="Proteomes" id="UP001596507"/>
    </source>
</evidence>
<dbReference type="InterPro" id="IPR036770">
    <property type="entry name" value="Ankyrin_rpt-contain_sf"/>
</dbReference>
<dbReference type="PROSITE" id="PS50088">
    <property type="entry name" value="ANK_REPEAT"/>
    <property type="match status" value="4"/>
</dbReference>
<dbReference type="RefSeq" id="WP_262872299.1">
    <property type="nucleotide sequence ID" value="NZ_BAABKW010000008.1"/>
</dbReference>
<feature type="repeat" description="ANK" evidence="3">
    <location>
        <begin position="305"/>
        <end position="338"/>
    </location>
</feature>
<reference evidence="5" key="1">
    <citation type="journal article" date="2019" name="Int. J. Syst. Evol. Microbiol.">
        <title>The Global Catalogue of Microorganisms (GCM) 10K type strain sequencing project: providing services to taxonomists for standard genome sequencing and annotation.</title>
        <authorList>
            <consortium name="The Broad Institute Genomics Platform"/>
            <consortium name="The Broad Institute Genome Sequencing Center for Infectious Disease"/>
            <person name="Wu L."/>
            <person name="Ma J."/>
        </authorList>
    </citation>
    <scope>NUCLEOTIDE SEQUENCE [LARGE SCALE GENOMIC DNA]</scope>
    <source>
        <strain evidence="5">CGMCC 1.15772</strain>
    </source>
</reference>
<dbReference type="Pfam" id="PF12796">
    <property type="entry name" value="Ank_2"/>
    <property type="match status" value="2"/>
</dbReference>
<keyword evidence="1" id="KW-0677">Repeat</keyword>
<accession>A0ABW2H7J0</accession>
<dbReference type="EMBL" id="JBHTBE010000001">
    <property type="protein sequence ID" value="MFC7267344.1"/>
    <property type="molecule type" value="Genomic_DNA"/>
</dbReference>
<evidence type="ECO:0000256" key="3">
    <source>
        <dbReference type="PROSITE-ProRule" id="PRU00023"/>
    </source>
</evidence>
<dbReference type="PANTHER" id="PTHR24166:SF48">
    <property type="entry name" value="PROTEIN VAPYRIN"/>
    <property type="match status" value="1"/>
</dbReference>
<dbReference type="InterPro" id="IPR050889">
    <property type="entry name" value="Dendritic_Spine_Reg/Scaffold"/>
</dbReference>
<organism evidence="4 5">
    <name type="scientific">Microbacterium fluvii</name>
    <dbReference type="NCBI Taxonomy" id="415215"/>
    <lineage>
        <taxon>Bacteria</taxon>
        <taxon>Bacillati</taxon>
        <taxon>Actinomycetota</taxon>
        <taxon>Actinomycetes</taxon>
        <taxon>Micrococcales</taxon>
        <taxon>Microbacteriaceae</taxon>
        <taxon>Microbacterium</taxon>
    </lineage>
</organism>
<name>A0ABW2H7J0_9MICO</name>